<dbReference type="PROSITE" id="PS51498">
    <property type="entry name" value="MABP"/>
    <property type="match status" value="1"/>
</dbReference>
<accession>A0A7R8Z9H5</accession>
<dbReference type="SMART" id="SM00800">
    <property type="entry name" value="uDENN"/>
    <property type="match status" value="1"/>
</dbReference>
<feature type="region of interest" description="Disordered" evidence="2">
    <location>
        <begin position="1443"/>
        <end position="1474"/>
    </location>
</feature>
<evidence type="ECO:0000259" key="4">
    <source>
        <dbReference type="PROSITE" id="PS51498"/>
    </source>
</evidence>
<dbReference type="InterPro" id="IPR005112">
    <property type="entry name" value="dDENN_dom"/>
</dbReference>
<dbReference type="InterPro" id="IPR001194">
    <property type="entry name" value="cDENN_dom"/>
</dbReference>
<feature type="region of interest" description="Disordered" evidence="2">
    <location>
        <begin position="1023"/>
        <end position="1050"/>
    </location>
</feature>
<keyword evidence="1" id="KW-0344">Guanine-nucleotide releasing factor</keyword>
<feature type="compositionally biased region" description="Polar residues" evidence="2">
    <location>
        <begin position="1120"/>
        <end position="1130"/>
    </location>
</feature>
<dbReference type="GO" id="GO:0032483">
    <property type="term" value="P:regulation of Rab protein signal transduction"/>
    <property type="evidence" value="ECO:0007669"/>
    <property type="project" value="TreeGrafter"/>
</dbReference>
<dbReference type="PROSITE" id="PS50211">
    <property type="entry name" value="DENN"/>
    <property type="match status" value="1"/>
</dbReference>
<feature type="region of interest" description="Disordered" evidence="2">
    <location>
        <begin position="908"/>
        <end position="928"/>
    </location>
</feature>
<dbReference type="Pfam" id="PF03456">
    <property type="entry name" value="uDENN"/>
    <property type="match status" value="1"/>
</dbReference>
<dbReference type="Gene3D" id="3.40.50.11500">
    <property type="match status" value="1"/>
</dbReference>
<dbReference type="InterPro" id="IPR051696">
    <property type="entry name" value="DENN_Domain_GEFs"/>
</dbReference>
<dbReference type="PANTHER" id="PTHR12296:SF30">
    <property type="entry name" value="DENN DOMAIN-CONTAINING PROTEIN CRAG"/>
    <property type="match status" value="1"/>
</dbReference>
<feature type="compositionally biased region" description="Polar residues" evidence="2">
    <location>
        <begin position="1461"/>
        <end position="1474"/>
    </location>
</feature>
<evidence type="ECO:0000256" key="1">
    <source>
        <dbReference type="ARBA" id="ARBA00022658"/>
    </source>
</evidence>
<feature type="compositionally biased region" description="Basic and acidic residues" evidence="2">
    <location>
        <begin position="1816"/>
        <end position="1826"/>
    </location>
</feature>
<sequence>MDERRVADYFVVAGLPDQPELQEDFSCDGVHLKPTHNQAPITDVTVVFPGLGEEPPPEFTIIESTPTGYCADLNHGSLRSPDIYLCYRRGRDKPPLVDIGIMYEGKERIMSDSEVVLTTPGGRVANVNNSTAKIFVTYRRASLSMPCNELVVTDICVILTNKGETAPHAFCMINKNLNKGMVGSDVFLCYKKSMNRANLIPYKPGILMRYPHYDHANFAFPASLPLFCLPMGATVECWPSRATQPRPVFSTFVLTVSDASEKLYGSAVTFYERMSTDNLTTDQCKQLELSPNDDDNTVNVNKCICLLSHWPFFDTFEKFLLFLYNMSCTGPHTVPIERHISHFLENVPFPSPQRPQILVQLSASDRVVLTQPEDLPLPRSGASFRELLMNLGPDNCLMVLLLALTEQKLLVHSLRPDVLTAVAEAISMASLLLGLLFMLYSKHIIFPFKWQCPYIPLCPLGLAEVLHAPLPFLIGVDSRFFDLYDPPTDVNCVDLDTNNITVCEEKRNLNTKLLPKKPARALKNTLDVLSQKLRLFVQSLSQDPGGKDGSIDRDFQLKRKEQALELEIQEAFLRFMATILKGYRVYLLPITKAPTIGTTDPNSLFDLQGFQRSRDKAHHKLFALVMKTQMFIRFIEERSFVSDMDAGLAFFDECTEKVDSDELDCRLIELDESHKSERTVFIPPPEPIGLPAGVTYAYKHFTMNPLLFSRKELKNFLRADSARLSGVLQGSPLARRTKHEIKSAQKLARKYAALPDLWAKCLLGTCYSLWFIHLPSYAIMSQSKAPACLRTAYDILVKIHKMKLQTTDEPVAGNVIMGVALFRQAASRKRVSDELSSYTEGADVVSRTSIDSGNSHEQQDQADSRSIKTNSDSSSFTMTVINEDMFDIEMDNPETFLEYDIKKEDISDTDKIDKHDGDDAKPPAGSRTNLTEEMDFTAFDRYRNRHGSIVRPTGVPFLPSRPTVHQQSFESSAGLLMTCQNNSPVLLEEETDLFDGEGTAESPAPGGRRQRNRSGSCSEFVFGIRGGPHCPTSPKASRSPDSSSPVSENWKQLMRSESFANDARILDNLNRLKLGLQKEGKLTNGRVAPILERGDGYARVPHVQRGSSSRSLFGRKGSFNIRQSQDSSTENLEERSSAGSTDDLDSTGSQTPRRLMGGKLFSAINRFGTGVLERTRIGGSQEMKIHTSKHNSSVDSLLSDVNSYSNCDSESNKLASVLRTTGEQDSVILSNDLENRDDNTSPNSPTRVSSPSQKTSPVRTPVTQNDPLGALDLDEIAEVIETGSEQQDSELSSLNSTLMPVKVEPHRFLDVCKDMVTCYDLDCVTIEEICEELAPQNVIERGYLHHNCERFVFIGSLGYSTLTSTGPEEIFFSLEELNHDNIINDVLAENANKEYLYFCNLKKSLLQEIFCTVVTLDMPEAAERPLLFGRGVSRSATFGVETESGGEEVIQPPRSGGKAMQRSSTMPVDVPVSSSGATTGLGNIGSTFKLPFSNRFSPARFSLRARELRAGTQLIENAIANFSPSSLTSKKSNELLQGGLNSLKSAATSVVKKFDEIKEAMSVTSTPVKAGTGLGRVGDRDSLYSEGDTADTTTESVRRISNEFSPLAVHMHLDYWGNNFFDLFGEGSRKGSASNLQPLGSLASSQLQLFPENLYSRDALTRDPKAPVALEILMTTCSKCHNCGSALYDEEIMAGWSPEDSNLNTKVYFVPIVTYAVDTLPLTVKRDFERGEVCEETISCREEKQDKELMLDYRGQVMMVPAVSQESVFTNKGNKSSLSQLSNLAVSSTSVDSSSLLDPDLSGGGGCKSAESEGDLISKDGNKCEESSTEPPVTLEPITVPYLNPLVLRKEFENILHNEGDTCLTQPRFVDEHPIIYWNMMWVFQRINVVSHLPGLSLQAATVNKGQTVHASWANCDHRNVAVRSLWDNSRLHEEVGQPMYVLWQQKEQHSNLINALVTDRTTLPRSVLQMVISSVRGNDLLEPLKKLATERQKLKGRGVNRTHSLYRDILFLAFTVMGRDNIDQAAFDREYVSAYERLSESDLKLHYRCDQPISLASLCCRHYFKELDL</sequence>
<dbReference type="Gene3D" id="2.100.10.50">
    <property type="match status" value="1"/>
</dbReference>
<reference evidence="5" key="1">
    <citation type="submission" date="2020-11" db="EMBL/GenBank/DDBJ databases">
        <authorList>
            <person name="Tran Van P."/>
        </authorList>
    </citation>
    <scope>NUCLEOTIDE SEQUENCE</scope>
</reference>
<feature type="compositionally biased region" description="Polar residues" evidence="2">
    <location>
        <begin position="846"/>
        <end position="856"/>
    </location>
</feature>
<feature type="compositionally biased region" description="Polar residues" evidence="2">
    <location>
        <begin position="1240"/>
        <end position="1266"/>
    </location>
</feature>
<dbReference type="SMART" id="SM00799">
    <property type="entry name" value="DENN"/>
    <property type="match status" value="1"/>
</dbReference>
<feature type="compositionally biased region" description="Low complexity" evidence="2">
    <location>
        <begin position="1033"/>
        <end position="1047"/>
    </location>
</feature>
<name>A0A7R8Z9H5_TIMDO</name>
<dbReference type="Pfam" id="PF02141">
    <property type="entry name" value="DENN"/>
    <property type="match status" value="1"/>
</dbReference>
<feature type="compositionally biased region" description="Basic and acidic residues" evidence="2">
    <location>
        <begin position="908"/>
        <end position="921"/>
    </location>
</feature>
<feature type="region of interest" description="Disordered" evidence="2">
    <location>
        <begin position="1099"/>
        <end position="1157"/>
    </location>
</feature>
<feature type="region of interest" description="Disordered" evidence="2">
    <location>
        <begin position="846"/>
        <end position="872"/>
    </location>
</feature>
<dbReference type="InterPro" id="IPR005113">
    <property type="entry name" value="uDENN_dom"/>
</dbReference>
<evidence type="ECO:0000256" key="2">
    <source>
        <dbReference type="SAM" id="MobiDB-lite"/>
    </source>
</evidence>
<feature type="region of interest" description="Disordered" evidence="2">
    <location>
        <begin position="996"/>
        <end position="1015"/>
    </location>
</feature>
<protein>
    <recommendedName>
        <fullName evidence="6">C-myc promoter-binding protein</fullName>
    </recommendedName>
</protein>
<organism evidence="5">
    <name type="scientific">Timema douglasi</name>
    <name type="common">Walking stick</name>
    <dbReference type="NCBI Taxonomy" id="61478"/>
    <lineage>
        <taxon>Eukaryota</taxon>
        <taxon>Metazoa</taxon>
        <taxon>Ecdysozoa</taxon>
        <taxon>Arthropoda</taxon>
        <taxon>Hexapoda</taxon>
        <taxon>Insecta</taxon>
        <taxon>Pterygota</taxon>
        <taxon>Neoptera</taxon>
        <taxon>Polyneoptera</taxon>
        <taxon>Phasmatodea</taxon>
        <taxon>Timematodea</taxon>
        <taxon>Timematoidea</taxon>
        <taxon>Timematidae</taxon>
        <taxon>Timema</taxon>
    </lineage>
</organism>
<dbReference type="Pfam" id="PF03455">
    <property type="entry name" value="dDENN"/>
    <property type="match status" value="1"/>
</dbReference>
<evidence type="ECO:0000313" key="5">
    <source>
        <dbReference type="EMBL" id="CAD7201480.1"/>
    </source>
</evidence>
<feature type="domain" description="UDENN" evidence="3">
    <location>
        <begin position="186"/>
        <end position="646"/>
    </location>
</feature>
<dbReference type="SMART" id="SM00801">
    <property type="entry name" value="dDENN"/>
    <property type="match status" value="1"/>
</dbReference>
<gene>
    <name evidence="5" type="ORF">TDIB3V08_LOCUS7679</name>
</gene>
<feature type="domain" description="MABP" evidence="4">
    <location>
        <begin position="38"/>
        <end position="194"/>
    </location>
</feature>
<dbReference type="InterPro" id="IPR037516">
    <property type="entry name" value="Tripartite_DENN"/>
</dbReference>
<feature type="region of interest" description="Disordered" evidence="2">
    <location>
        <begin position="1802"/>
        <end position="1832"/>
    </location>
</feature>
<dbReference type="InterPro" id="IPR023341">
    <property type="entry name" value="MABP"/>
</dbReference>
<proteinExistence type="predicted"/>
<feature type="region of interest" description="Disordered" evidence="2">
    <location>
        <begin position="1226"/>
        <end position="1267"/>
    </location>
</feature>
<dbReference type="GO" id="GO:0005085">
    <property type="term" value="F:guanyl-nucleotide exchange factor activity"/>
    <property type="evidence" value="ECO:0007669"/>
    <property type="project" value="UniProtKB-KW"/>
</dbReference>
<evidence type="ECO:0000259" key="3">
    <source>
        <dbReference type="PROSITE" id="PS50211"/>
    </source>
</evidence>
<dbReference type="EMBL" id="OA568397">
    <property type="protein sequence ID" value="CAD7201480.1"/>
    <property type="molecule type" value="Genomic_DNA"/>
</dbReference>
<dbReference type="GO" id="GO:0031410">
    <property type="term" value="C:cytoplasmic vesicle"/>
    <property type="evidence" value="ECO:0007669"/>
    <property type="project" value="TreeGrafter"/>
</dbReference>
<feature type="compositionally biased region" description="Basic and acidic residues" evidence="2">
    <location>
        <begin position="857"/>
        <end position="866"/>
    </location>
</feature>
<dbReference type="PANTHER" id="PTHR12296">
    <property type="entry name" value="DENN DOMAIN-CONTAINING PROTEIN 4"/>
    <property type="match status" value="1"/>
</dbReference>
<dbReference type="InterPro" id="IPR043153">
    <property type="entry name" value="DENN_C"/>
</dbReference>
<evidence type="ECO:0008006" key="6">
    <source>
        <dbReference type="Google" id="ProtNLM"/>
    </source>
</evidence>